<comment type="caution">
    <text evidence="1">The sequence shown here is derived from an EMBL/GenBank/DDBJ whole genome shotgun (WGS) entry which is preliminary data.</text>
</comment>
<protein>
    <submittedName>
        <fullName evidence="1">Uncharacterized protein</fullName>
    </submittedName>
</protein>
<dbReference type="Proteomes" id="UP001164250">
    <property type="component" value="Chromosome 4"/>
</dbReference>
<name>A0ACC1BJD3_9ROSI</name>
<gene>
    <name evidence="1" type="ORF">Patl1_21951</name>
</gene>
<reference evidence="2" key="1">
    <citation type="journal article" date="2023" name="G3 (Bethesda)">
        <title>Genome assembly and association tests identify interacting loci associated with vigor, precocity, and sex in interspecific pistachio rootstocks.</title>
        <authorList>
            <person name="Palmer W."/>
            <person name="Jacygrad E."/>
            <person name="Sagayaradj S."/>
            <person name="Cavanaugh K."/>
            <person name="Han R."/>
            <person name="Bertier L."/>
            <person name="Beede B."/>
            <person name="Kafkas S."/>
            <person name="Golino D."/>
            <person name="Preece J."/>
            <person name="Michelmore R."/>
        </authorList>
    </citation>
    <scope>NUCLEOTIDE SEQUENCE [LARGE SCALE GENOMIC DNA]</scope>
</reference>
<sequence>MECLLKLSYGLQVSSLLVLVAGPLLVLGEYGAADGKFSATYSTGKLRDVAEAYSKMKLLRYHYFLGKFGDGHIVYLLPGSL</sequence>
<organism evidence="1 2">
    <name type="scientific">Pistacia atlantica</name>
    <dbReference type="NCBI Taxonomy" id="434234"/>
    <lineage>
        <taxon>Eukaryota</taxon>
        <taxon>Viridiplantae</taxon>
        <taxon>Streptophyta</taxon>
        <taxon>Embryophyta</taxon>
        <taxon>Tracheophyta</taxon>
        <taxon>Spermatophyta</taxon>
        <taxon>Magnoliopsida</taxon>
        <taxon>eudicotyledons</taxon>
        <taxon>Gunneridae</taxon>
        <taxon>Pentapetalae</taxon>
        <taxon>rosids</taxon>
        <taxon>malvids</taxon>
        <taxon>Sapindales</taxon>
        <taxon>Anacardiaceae</taxon>
        <taxon>Pistacia</taxon>
    </lineage>
</organism>
<evidence type="ECO:0000313" key="1">
    <source>
        <dbReference type="EMBL" id="KAJ0099039.1"/>
    </source>
</evidence>
<dbReference type="EMBL" id="CM047900">
    <property type="protein sequence ID" value="KAJ0099039.1"/>
    <property type="molecule type" value="Genomic_DNA"/>
</dbReference>
<keyword evidence="2" id="KW-1185">Reference proteome</keyword>
<accession>A0ACC1BJD3</accession>
<proteinExistence type="predicted"/>
<evidence type="ECO:0000313" key="2">
    <source>
        <dbReference type="Proteomes" id="UP001164250"/>
    </source>
</evidence>